<dbReference type="NCBIfam" id="TIGR01300">
    <property type="entry name" value="CPA3_mnhG_phaG"/>
    <property type="match status" value="1"/>
</dbReference>
<comment type="similarity">
    <text evidence="1">Belongs to the CPA3 antiporters (TC 2.A.63) subunit G family.</text>
</comment>
<dbReference type="EMBL" id="CADCUT010000033">
    <property type="protein sequence ID" value="CAA9389982.1"/>
    <property type="molecule type" value="Genomic_DNA"/>
</dbReference>
<reference evidence="4" key="1">
    <citation type="submission" date="2020-02" db="EMBL/GenBank/DDBJ databases">
        <authorList>
            <person name="Meier V. D."/>
        </authorList>
    </citation>
    <scope>NUCLEOTIDE SEQUENCE</scope>
    <source>
        <strain evidence="4">AVDCRST_MAG03</strain>
    </source>
</reference>
<proteinExistence type="inferred from homology"/>
<sequence length="119" mass="12264">MGPVLPYLADALVVLGVAVMTVGVYGLIRLPDTYARLHAASKIVSLGVISLLLASTVTGDPTVLSRVALISAFLLVTTPVSAHVVARAAYLRGERMEGRETVDESGDPGDGPVRSAPPG</sequence>
<name>A0A6J4NK57_9ACTN</name>
<evidence type="ECO:0008006" key="5">
    <source>
        <dbReference type="Google" id="ProtNLM"/>
    </source>
</evidence>
<feature type="transmembrane region" description="Helical" evidence="3">
    <location>
        <begin position="63"/>
        <end position="86"/>
    </location>
</feature>
<evidence type="ECO:0000256" key="1">
    <source>
        <dbReference type="ARBA" id="ARBA00008404"/>
    </source>
</evidence>
<dbReference type="InterPro" id="IPR005133">
    <property type="entry name" value="PhaG_MnhG_YufB"/>
</dbReference>
<organism evidence="4">
    <name type="scientific">uncultured Rubrobacteraceae bacterium</name>
    <dbReference type="NCBI Taxonomy" id="349277"/>
    <lineage>
        <taxon>Bacteria</taxon>
        <taxon>Bacillati</taxon>
        <taxon>Actinomycetota</taxon>
        <taxon>Rubrobacteria</taxon>
        <taxon>Rubrobacterales</taxon>
        <taxon>Rubrobacteraceae</taxon>
        <taxon>environmental samples</taxon>
    </lineage>
</organism>
<dbReference type="GO" id="GO:0015385">
    <property type="term" value="F:sodium:proton antiporter activity"/>
    <property type="evidence" value="ECO:0007669"/>
    <property type="project" value="TreeGrafter"/>
</dbReference>
<evidence type="ECO:0000256" key="2">
    <source>
        <dbReference type="SAM" id="MobiDB-lite"/>
    </source>
</evidence>
<keyword evidence="3" id="KW-0812">Transmembrane</keyword>
<gene>
    <name evidence="4" type="ORF">AVDCRST_MAG03-528</name>
</gene>
<protein>
    <recommendedName>
        <fullName evidence="5">Na(+) H(+) antiporter subunit G</fullName>
    </recommendedName>
</protein>
<dbReference type="Pfam" id="PF03334">
    <property type="entry name" value="PhaG_MnhG_YufB"/>
    <property type="match status" value="1"/>
</dbReference>
<feature type="region of interest" description="Disordered" evidence="2">
    <location>
        <begin position="96"/>
        <end position="119"/>
    </location>
</feature>
<feature type="transmembrane region" description="Helical" evidence="3">
    <location>
        <begin position="39"/>
        <end position="57"/>
    </location>
</feature>
<feature type="transmembrane region" description="Helical" evidence="3">
    <location>
        <begin position="6"/>
        <end position="27"/>
    </location>
</feature>
<keyword evidence="3" id="KW-1133">Transmembrane helix</keyword>
<dbReference type="PANTHER" id="PTHR34703:SF1">
    <property type="entry name" value="ANTIPORTER SUBUNIT MNHG2-RELATED"/>
    <property type="match status" value="1"/>
</dbReference>
<dbReference type="AlphaFoldDB" id="A0A6J4NK57"/>
<keyword evidence="3" id="KW-0472">Membrane</keyword>
<dbReference type="PANTHER" id="PTHR34703">
    <property type="entry name" value="ANTIPORTER SUBUNIT MNHG2-RELATED"/>
    <property type="match status" value="1"/>
</dbReference>
<evidence type="ECO:0000313" key="4">
    <source>
        <dbReference type="EMBL" id="CAA9389982.1"/>
    </source>
</evidence>
<accession>A0A6J4NK57</accession>
<evidence type="ECO:0000256" key="3">
    <source>
        <dbReference type="SAM" id="Phobius"/>
    </source>
</evidence>